<keyword evidence="7" id="KW-0808">Transferase</keyword>
<evidence type="ECO:0000313" key="13">
    <source>
        <dbReference type="Proteomes" id="UP000694551"/>
    </source>
</evidence>
<dbReference type="Gene3D" id="3.40.50.2000">
    <property type="entry name" value="Glycogen Phosphorylase B"/>
    <property type="match status" value="1"/>
</dbReference>
<comment type="subcellular location">
    <subcellularLocation>
        <location evidence="1">Endoplasmic reticulum</location>
    </subcellularLocation>
</comment>
<evidence type="ECO:0000256" key="3">
    <source>
        <dbReference type="ARBA" id="ARBA00012614"/>
    </source>
</evidence>
<dbReference type="InterPro" id="IPR039042">
    <property type="entry name" value="Alg13-like"/>
</dbReference>
<dbReference type="InterPro" id="IPR007235">
    <property type="entry name" value="Glyco_trans_28_C"/>
</dbReference>
<keyword evidence="9" id="KW-0378">Hydrolase</keyword>
<evidence type="ECO:0000256" key="1">
    <source>
        <dbReference type="ARBA" id="ARBA00004240"/>
    </source>
</evidence>
<dbReference type="GO" id="GO:0006508">
    <property type="term" value="P:proteolysis"/>
    <property type="evidence" value="ECO:0007669"/>
    <property type="project" value="UniProtKB-KW"/>
</dbReference>
<evidence type="ECO:0000256" key="6">
    <source>
        <dbReference type="ARBA" id="ARBA00022676"/>
    </source>
</evidence>
<name>A0A8D0EHD2_STROC</name>
<evidence type="ECO:0000256" key="8">
    <source>
        <dbReference type="ARBA" id="ARBA00022786"/>
    </source>
</evidence>
<proteinExistence type="inferred from homology"/>
<dbReference type="GO" id="GO:0005783">
    <property type="term" value="C:endoplasmic reticulum"/>
    <property type="evidence" value="ECO:0007669"/>
    <property type="project" value="UniProtKB-SubCell"/>
</dbReference>
<protein>
    <recommendedName>
        <fullName evidence="4">UDP-N-acetylglucosamine transferase subunit ALG13</fullName>
        <ecNumber evidence="3">2.4.1.141</ecNumber>
    </recommendedName>
</protein>
<dbReference type="Ensembl" id="ENSSOCT00000000388.1">
    <property type="protein sequence ID" value="ENSSOCP00000000377.1"/>
    <property type="gene ID" value="ENSSOCG00000000297.1"/>
</dbReference>
<dbReference type="Gene3D" id="3.90.70.80">
    <property type="match status" value="1"/>
</dbReference>
<dbReference type="GO" id="GO:0006488">
    <property type="term" value="P:dolichol-linked oligosaccharide biosynthetic process"/>
    <property type="evidence" value="ECO:0007669"/>
    <property type="project" value="InterPro"/>
</dbReference>
<dbReference type="EC" id="2.4.1.141" evidence="3"/>
<evidence type="ECO:0000259" key="11">
    <source>
        <dbReference type="PROSITE" id="PS50802"/>
    </source>
</evidence>
<evidence type="ECO:0000256" key="9">
    <source>
        <dbReference type="ARBA" id="ARBA00022807"/>
    </source>
</evidence>
<dbReference type="PROSITE" id="PS50802">
    <property type="entry name" value="OTU"/>
    <property type="match status" value="1"/>
</dbReference>
<accession>A0A8D0EHD2</accession>
<sequence>MKSVFVTVGTTSFDDLIATVCSPAALEVSRGYGKLVLQVGRGALEPALSGSSALAVEAFRFKDSLAEDLWRADLVISHAGAGSCLETLEKGKPLIVVTNEKLMNNHQLELAKQLNRDGHVLCCNCRYGAAVAVLTDQAVFSTSTLCYYSIENVTRKHTSLSSPTAVSGAAVARGKMQKGWKKYFGQKSFSEVAMDEYLGSLGLYRKMTAKDASCLFRAVSEQLFSSQIHHIEIRKACVLFMRQHQHKFESSDHSLSEPKNYRNWQTSPKSGVCAPCPLPFSS</sequence>
<reference evidence="12" key="2">
    <citation type="submission" date="2025-09" db="UniProtKB">
        <authorList>
            <consortium name="Ensembl"/>
        </authorList>
    </citation>
    <scope>IDENTIFICATION</scope>
</reference>
<reference evidence="12" key="1">
    <citation type="submission" date="2025-08" db="UniProtKB">
        <authorList>
            <consortium name="Ensembl"/>
        </authorList>
    </citation>
    <scope>IDENTIFICATION</scope>
</reference>
<keyword evidence="8" id="KW-0833">Ubl conjugation pathway</keyword>
<dbReference type="Proteomes" id="UP000694551">
    <property type="component" value="Unplaced"/>
</dbReference>
<keyword evidence="5" id="KW-0645">Protease</keyword>
<evidence type="ECO:0000256" key="7">
    <source>
        <dbReference type="ARBA" id="ARBA00022679"/>
    </source>
</evidence>
<dbReference type="Pfam" id="PF04101">
    <property type="entry name" value="Glyco_tran_28_C"/>
    <property type="match status" value="1"/>
</dbReference>
<evidence type="ECO:0000256" key="4">
    <source>
        <dbReference type="ARBA" id="ARBA00017468"/>
    </source>
</evidence>
<keyword evidence="9" id="KW-0788">Thiol protease</keyword>
<comment type="similarity">
    <text evidence="2">Belongs to the glycosyltransferase 28 family.</text>
</comment>
<keyword evidence="6" id="KW-0328">Glycosyltransferase</keyword>
<dbReference type="GO" id="GO:0004577">
    <property type="term" value="F:N-acetylglucosaminyldiphosphodolichol N-acetylglucosaminyltransferase activity"/>
    <property type="evidence" value="ECO:0007669"/>
    <property type="project" value="UniProtKB-EC"/>
</dbReference>
<evidence type="ECO:0000256" key="2">
    <source>
        <dbReference type="ARBA" id="ARBA00006962"/>
    </source>
</evidence>
<evidence type="ECO:0000256" key="5">
    <source>
        <dbReference type="ARBA" id="ARBA00022670"/>
    </source>
</evidence>
<dbReference type="InterPro" id="IPR003323">
    <property type="entry name" value="OTU_dom"/>
</dbReference>
<evidence type="ECO:0000313" key="12">
    <source>
        <dbReference type="Ensembl" id="ENSSOCP00000000377.1"/>
    </source>
</evidence>
<keyword evidence="13" id="KW-1185">Reference proteome</keyword>
<evidence type="ECO:0000256" key="10">
    <source>
        <dbReference type="ARBA" id="ARBA00022824"/>
    </source>
</evidence>
<dbReference type="AlphaFoldDB" id="A0A8D0EHD2"/>
<feature type="domain" description="OTU" evidence="11">
    <location>
        <begin position="203"/>
        <end position="282"/>
    </location>
</feature>
<dbReference type="SUPFAM" id="SSF53756">
    <property type="entry name" value="UDP-Glycosyltransferase/glycogen phosphorylase"/>
    <property type="match status" value="1"/>
</dbReference>
<dbReference type="PANTHER" id="PTHR12867">
    <property type="entry name" value="GLYCOSYL TRANSFERASE-RELATED"/>
    <property type="match status" value="1"/>
</dbReference>
<keyword evidence="10" id="KW-0256">Endoplasmic reticulum</keyword>
<dbReference type="GO" id="GO:0008234">
    <property type="term" value="F:cysteine-type peptidase activity"/>
    <property type="evidence" value="ECO:0007669"/>
    <property type="project" value="UniProtKB-KW"/>
</dbReference>
<organism evidence="12 13">
    <name type="scientific">Strix occidentalis caurina</name>
    <name type="common">northern spotted owl</name>
    <dbReference type="NCBI Taxonomy" id="311401"/>
    <lineage>
        <taxon>Eukaryota</taxon>
        <taxon>Metazoa</taxon>
        <taxon>Chordata</taxon>
        <taxon>Craniata</taxon>
        <taxon>Vertebrata</taxon>
        <taxon>Euteleostomi</taxon>
        <taxon>Archelosauria</taxon>
        <taxon>Archosauria</taxon>
        <taxon>Dinosauria</taxon>
        <taxon>Saurischia</taxon>
        <taxon>Theropoda</taxon>
        <taxon>Coelurosauria</taxon>
        <taxon>Aves</taxon>
        <taxon>Neognathae</taxon>
        <taxon>Neoaves</taxon>
        <taxon>Telluraves</taxon>
        <taxon>Strigiformes</taxon>
        <taxon>Strigidae</taxon>
        <taxon>Strix</taxon>
    </lineage>
</organism>
<dbReference type="PANTHER" id="PTHR12867:SF6">
    <property type="entry name" value="N-ACETYLGLUCOSAMINYLDIPHOSPHODOLICHOL N-ACETYLGLUCOSAMINYLTRANSFERASE"/>
    <property type="match status" value="1"/>
</dbReference>